<protein>
    <submittedName>
        <fullName evidence="3">N-acetylmuramoyl-L-alanine amidase</fullName>
        <ecNumber evidence="3">3.5.1.28</ecNumber>
    </submittedName>
</protein>
<feature type="domain" description="MurNAc-LAA" evidence="2">
    <location>
        <begin position="151"/>
        <end position="276"/>
    </location>
</feature>
<dbReference type="Proteomes" id="UP000535511">
    <property type="component" value="Unassembled WGS sequence"/>
</dbReference>
<dbReference type="SMART" id="SM00646">
    <property type="entry name" value="Ami_3"/>
    <property type="match status" value="1"/>
</dbReference>
<evidence type="ECO:0000259" key="2">
    <source>
        <dbReference type="SMART" id="SM00646"/>
    </source>
</evidence>
<dbReference type="InterPro" id="IPR050695">
    <property type="entry name" value="N-acetylmuramoyl_amidase_3"/>
</dbReference>
<dbReference type="CDD" id="cd02696">
    <property type="entry name" value="MurNAc-LAA"/>
    <property type="match status" value="1"/>
</dbReference>
<dbReference type="Pfam" id="PF01520">
    <property type="entry name" value="Amidase_3"/>
    <property type="match status" value="1"/>
</dbReference>
<proteinExistence type="predicted"/>
<organism evidence="3 4">
    <name type="scientific">Nocardioides panaciterrulae</name>
    <dbReference type="NCBI Taxonomy" id="661492"/>
    <lineage>
        <taxon>Bacteria</taxon>
        <taxon>Bacillati</taxon>
        <taxon>Actinomycetota</taxon>
        <taxon>Actinomycetes</taxon>
        <taxon>Propionibacteriales</taxon>
        <taxon>Nocardioidaceae</taxon>
        <taxon>Nocardioides</taxon>
    </lineage>
</organism>
<accession>A0A7Y9E3G9</accession>
<dbReference type="GO" id="GO:0009253">
    <property type="term" value="P:peptidoglycan catabolic process"/>
    <property type="evidence" value="ECO:0007669"/>
    <property type="project" value="InterPro"/>
</dbReference>
<reference evidence="3 4" key="1">
    <citation type="submission" date="2020-07" db="EMBL/GenBank/DDBJ databases">
        <title>Sequencing the genomes of 1000 actinobacteria strains.</title>
        <authorList>
            <person name="Klenk H.-P."/>
        </authorList>
    </citation>
    <scope>NUCLEOTIDE SEQUENCE [LARGE SCALE GENOMIC DNA]</scope>
    <source>
        <strain evidence="3 4">DSM 21350</strain>
    </source>
</reference>
<dbReference type="EMBL" id="JACCBG010000001">
    <property type="protein sequence ID" value="NYD40528.1"/>
    <property type="molecule type" value="Genomic_DNA"/>
</dbReference>
<evidence type="ECO:0000313" key="4">
    <source>
        <dbReference type="Proteomes" id="UP000535511"/>
    </source>
</evidence>
<comment type="caution">
    <text evidence="3">The sequence shown here is derived from an EMBL/GenBank/DDBJ whole genome shotgun (WGS) entry which is preliminary data.</text>
</comment>
<gene>
    <name evidence="3" type="ORF">BJZ21_000611</name>
</gene>
<dbReference type="EC" id="3.5.1.28" evidence="3"/>
<evidence type="ECO:0000256" key="1">
    <source>
        <dbReference type="ARBA" id="ARBA00022801"/>
    </source>
</evidence>
<dbReference type="PANTHER" id="PTHR30404">
    <property type="entry name" value="N-ACETYLMURAMOYL-L-ALANINE AMIDASE"/>
    <property type="match status" value="1"/>
</dbReference>
<evidence type="ECO:0000313" key="3">
    <source>
        <dbReference type="EMBL" id="NYD40528.1"/>
    </source>
</evidence>
<dbReference type="GO" id="GO:0008745">
    <property type="term" value="F:N-acetylmuramoyl-L-alanine amidase activity"/>
    <property type="evidence" value="ECO:0007669"/>
    <property type="project" value="UniProtKB-EC"/>
</dbReference>
<dbReference type="PANTHER" id="PTHR30404:SF0">
    <property type="entry name" value="N-ACETYLMURAMOYL-L-ALANINE AMIDASE AMIC"/>
    <property type="match status" value="1"/>
</dbReference>
<dbReference type="GO" id="GO:0030288">
    <property type="term" value="C:outer membrane-bounded periplasmic space"/>
    <property type="evidence" value="ECO:0007669"/>
    <property type="project" value="TreeGrafter"/>
</dbReference>
<dbReference type="SUPFAM" id="SSF53187">
    <property type="entry name" value="Zn-dependent exopeptidases"/>
    <property type="match status" value="1"/>
</dbReference>
<name>A0A7Y9E3G9_9ACTN</name>
<keyword evidence="1 3" id="KW-0378">Hydrolase</keyword>
<dbReference type="AlphaFoldDB" id="A0A7Y9E3G9"/>
<sequence length="280" mass="30275">MTWKIPTALLALVLLVAGVVGEVAWSQHVSVADVDLSAGPTHRTATLSRSLDRTALAEGPLAGRTIVVDPGHQLGNHNYPRKINRQVPAGGFRKPCNTTGTSTDGGYPEATFAWQVAKRLRTRLQHLGATVRMTRHSNRQDRWGPCVDRRGRAGNKAGADLKISIHGDGNYAAGAHGFHVIAPTDRRPWTHDIYRSSRRLALATRAALRHAGVPVANYIAGGDGLDFRGDLATLNLADEPTVMVELGNMRNRRDAGRMTSARGRAAYARALASGARHFLH</sequence>
<dbReference type="RefSeq" id="WP_343051925.1">
    <property type="nucleotide sequence ID" value="NZ_JACCBG010000001.1"/>
</dbReference>
<dbReference type="Gene3D" id="3.40.630.40">
    <property type="entry name" value="Zn-dependent exopeptidases"/>
    <property type="match status" value="1"/>
</dbReference>
<keyword evidence="4" id="KW-1185">Reference proteome</keyword>
<dbReference type="InterPro" id="IPR002508">
    <property type="entry name" value="MurNAc-LAA_cat"/>
</dbReference>